<dbReference type="STRING" id="35608.A0A2U1PLF5"/>
<keyword evidence="5" id="KW-0539">Nucleus</keyword>
<dbReference type="PANTHER" id="PTHR48019">
    <property type="entry name" value="SERUM RESPONSE FACTOR HOMOLOG"/>
    <property type="match status" value="1"/>
</dbReference>
<keyword evidence="2" id="KW-0805">Transcription regulation</keyword>
<evidence type="ECO:0000313" key="7">
    <source>
        <dbReference type="EMBL" id="PWA86594.1"/>
    </source>
</evidence>
<proteinExistence type="predicted"/>
<sequence length="299" mass="34674">MGRKKVSMVPIIDNKKRNIAFKQRKAGLVKKARELAILCDVNVSMFIFSDQQENNPEIFPPDDPHKLNDSIHLYERKLVSEPEKIKRYGLRDFFKDRKNKAEVELAKAKKRNLEAKYPTRFGFLDNSSEGELRNFAFRLEKNIDQVKRRIEFLRKVPKIENLDVEDSSCTQLWNPVTMMRPSGYNDFEFNHVGYCESSNPISMMDMLLKSEDENEYLYPMELYGDNQKILSMQSSNPNSILTSEGDSSCYDSENSGLPLMPLAMTQLEELPLMHMNSFLASSFPSHVLEYETSGYKYLA</sequence>
<comment type="caution">
    <text evidence="7">The sequence shown here is derived from an EMBL/GenBank/DDBJ whole genome shotgun (WGS) entry which is preliminary data.</text>
</comment>
<gene>
    <name evidence="7" type="ORF">CTI12_AA139000</name>
</gene>
<dbReference type="GO" id="GO:0005634">
    <property type="term" value="C:nucleus"/>
    <property type="evidence" value="ECO:0007669"/>
    <property type="project" value="UniProtKB-SubCell"/>
</dbReference>
<dbReference type="InterPro" id="IPR050142">
    <property type="entry name" value="MADS-box/MEF2_TF"/>
</dbReference>
<feature type="domain" description="MADS-box" evidence="6">
    <location>
        <begin position="1"/>
        <end position="50"/>
    </location>
</feature>
<evidence type="ECO:0000256" key="3">
    <source>
        <dbReference type="ARBA" id="ARBA00023125"/>
    </source>
</evidence>
<dbReference type="EMBL" id="PKPP01001001">
    <property type="protein sequence ID" value="PWA86594.1"/>
    <property type="molecule type" value="Genomic_DNA"/>
</dbReference>
<protein>
    <submittedName>
        <fullName evidence="7">Transcription factor, MADS-box</fullName>
    </submittedName>
</protein>
<keyword evidence="3" id="KW-0238">DNA-binding</keyword>
<keyword evidence="8" id="KW-1185">Reference proteome</keyword>
<dbReference type="InterPro" id="IPR002100">
    <property type="entry name" value="TF_MADSbox"/>
</dbReference>
<dbReference type="InterPro" id="IPR036879">
    <property type="entry name" value="TF_MADSbox_sf"/>
</dbReference>
<organism evidence="7 8">
    <name type="scientific">Artemisia annua</name>
    <name type="common">Sweet wormwood</name>
    <dbReference type="NCBI Taxonomy" id="35608"/>
    <lineage>
        <taxon>Eukaryota</taxon>
        <taxon>Viridiplantae</taxon>
        <taxon>Streptophyta</taxon>
        <taxon>Embryophyta</taxon>
        <taxon>Tracheophyta</taxon>
        <taxon>Spermatophyta</taxon>
        <taxon>Magnoliopsida</taxon>
        <taxon>eudicotyledons</taxon>
        <taxon>Gunneridae</taxon>
        <taxon>Pentapetalae</taxon>
        <taxon>asterids</taxon>
        <taxon>campanulids</taxon>
        <taxon>Asterales</taxon>
        <taxon>Asteraceae</taxon>
        <taxon>Asteroideae</taxon>
        <taxon>Anthemideae</taxon>
        <taxon>Artemisiinae</taxon>
        <taxon>Artemisia</taxon>
    </lineage>
</organism>
<evidence type="ECO:0000259" key="6">
    <source>
        <dbReference type="PROSITE" id="PS50066"/>
    </source>
</evidence>
<dbReference type="PRINTS" id="PR00404">
    <property type="entry name" value="MADSDOMAIN"/>
</dbReference>
<evidence type="ECO:0000256" key="2">
    <source>
        <dbReference type="ARBA" id="ARBA00023015"/>
    </source>
</evidence>
<dbReference type="AlphaFoldDB" id="A0A2U1PLF5"/>
<dbReference type="Pfam" id="PF00319">
    <property type="entry name" value="SRF-TF"/>
    <property type="match status" value="1"/>
</dbReference>
<dbReference type="SUPFAM" id="SSF55455">
    <property type="entry name" value="SRF-like"/>
    <property type="match status" value="1"/>
</dbReference>
<keyword evidence="4" id="KW-0804">Transcription</keyword>
<comment type="subcellular location">
    <subcellularLocation>
        <location evidence="1">Nucleus</location>
    </subcellularLocation>
</comment>
<evidence type="ECO:0000256" key="4">
    <source>
        <dbReference type="ARBA" id="ARBA00023163"/>
    </source>
</evidence>
<dbReference type="Proteomes" id="UP000245207">
    <property type="component" value="Unassembled WGS sequence"/>
</dbReference>
<dbReference type="GO" id="GO:0046983">
    <property type="term" value="F:protein dimerization activity"/>
    <property type="evidence" value="ECO:0007669"/>
    <property type="project" value="InterPro"/>
</dbReference>
<name>A0A2U1PLF5_ARTAN</name>
<dbReference type="SMART" id="SM00432">
    <property type="entry name" value="MADS"/>
    <property type="match status" value="1"/>
</dbReference>
<dbReference type="PROSITE" id="PS50066">
    <property type="entry name" value="MADS_BOX_2"/>
    <property type="match status" value="1"/>
</dbReference>
<evidence type="ECO:0000256" key="5">
    <source>
        <dbReference type="ARBA" id="ARBA00023242"/>
    </source>
</evidence>
<dbReference type="Gene3D" id="3.40.1810.10">
    <property type="entry name" value="Transcription factor, MADS-box"/>
    <property type="match status" value="1"/>
</dbReference>
<dbReference type="OrthoDB" id="898323at2759"/>
<evidence type="ECO:0000256" key="1">
    <source>
        <dbReference type="ARBA" id="ARBA00004123"/>
    </source>
</evidence>
<accession>A0A2U1PLF5</accession>
<evidence type="ECO:0000313" key="8">
    <source>
        <dbReference type="Proteomes" id="UP000245207"/>
    </source>
</evidence>
<dbReference type="CDD" id="cd00120">
    <property type="entry name" value="MADS"/>
    <property type="match status" value="1"/>
</dbReference>
<reference evidence="7 8" key="1">
    <citation type="journal article" date="2018" name="Mol. Plant">
        <title>The genome of Artemisia annua provides insight into the evolution of Asteraceae family and artemisinin biosynthesis.</title>
        <authorList>
            <person name="Shen Q."/>
            <person name="Zhang L."/>
            <person name="Liao Z."/>
            <person name="Wang S."/>
            <person name="Yan T."/>
            <person name="Shi P."/>
            <person name="Liu M."/>
            <person name="Fu X."/>
            <person name="Pan Q."/>
            <person name="Wang Y."/>
            <person name="Lv Z."/>
            <person name="Lu X."/>
            <person name="Zhang F."/>
            <person name="Jiang W."/>
            <person name="Ma Y."/>
            <person name="Chen M."/>
            <person name="Hao X."/>
            <person name="Li L."/>
            <person name="Tang Y."/>
            <person name="Lv G."/>
            <person name="Zhou Y."/>
            <person name="Sun X."/>
            <person name="Brodelius P.E."/>
            <person name="Rose J.K.C."/>
            <person name="Tang K."/>
        </authorList>
    </citation>
    <scope>NUCLEOTIDE SEQUENCE [LARGE SCALE GENOMIC DNA]</scope>
    <source>
        <strain evidence="8">cv. Huhao1</strain>
        <tissue evidence="7">Leaf</tissue>
    </source>
</reference>
<dbReference type="GO" id="GO:0003677">
    <property type="term" value="F:DNA binding"/>
    <property type="evidence" value="ECO:0007669"/>
    <property type="project" value="UniProtKB-KW"/>
</dbReference>